<feature type="chain" id="PRO_5039414652" description="Secreted protein" evidence="2">
    <location>
        <begin position="21"/>
        <end position="151"/>
    </location>
</feature>
<reference evidence="3" key="1">
    <citation type="journal article" date="2014" name="Int. J. Syst. Evol. Microbiol.">
        <title>Complete genome sequence of Corynebacterium casei LMG S-19264T (=DSM 44701T), isolated from a smear-ripened cheese.</title>
        <authorList>
            <consortium name="US DOE Joint Genome Institute (JGI-PGF)"/>
            <person name="Walter F."/>
            <person name="Albersmeier A."/>
            <person name="Kalinowski J."/>
            <person name="Ruckert C."/>
        </authorList>
    </citation>
    <scope>NUCLEOTIDE SEQUENCE</scope>
    <source>
        <strain evidence="3">JCM 4633</strain>
    </source>
</reference>
<comment type="caution">
    <text evidence="3">The sequence shown here is derived from an EMBL/GenBank/DDBJ whole genome shotgun (WGS) entry which is preliminary data.</text>
</comment>
<feature type="region of interest" description="Disordered" evidence="1">
    <location>
        <begin position="26"/>
        <end position="57"/>
    </location>
</feature>
<evidence type="ECO:0008006" key="5">
    <source>
        <dbReference type="Google" id="ProtNLM"/>
    </source>
</evidence>
<dbReference type="EMBL" id="BMVB01000007">
    <property type="protein sequence ID" value="GHC49189.1"/>
    <property type="molecule type" value="Genomic_DNA"/>
</dbReference>
<dbReference type="Proteomes" id="UP000646244">
    <property type="component" value="Unassembled WGS sequence"/>
</dbReference>
<evidence type="ECO:0000313" key="3">
    <source>
        <dbReference type="EMBL" id="GHC49189.1"/>
    </source>
</evidence>
<feature type="region of interest" description="Disordered" evidence="1">
    <location>
        <begin position="99"/>
        <end position="137"/>
    </location>
</feature>
<name>A0A918TMV7_STRCJ</name>
<proteinExistence type="predicted"/>
<reference evidence="3" key="2">
    <citation type="submission" date="2020-09" db="EMBL/GenBank/DDBJ databases">
        <authorList>
            <person name="Sun Q."/>
            <person name="Ohkuma M."/>
        </authorList>
    </citation>
    <scope>NUCLEOTIDE SEQUENCE</scope>
    <source>
        <strain evidence="3">JCM 4633</strain>
    </source>
</reference>
<dbReference type="AlphaFoldDB" id="A0A918TMV7"/>
<protein>
    <recommendedName>
        <fullName evidence="5">Secreted protein</fullName>
    </recommendedName>
</protein>
<gene>
    <name evidence="3" type="ORF">GCM10010507_26110</name>
</gene>
<keyword evidence="2" id="KW-0732">Signal</keyword>
<evidence type="ECO:0000256" key="2">
    <source>
        <dbReference type="SAM" id="SignalP"/>
    </source>
</evidence>
<sequence length="151" mass="15163">MKLRYLRAAAVSGFAVIALTGASGSGCSSDSGEQGSGSDATPTAGTATGEDDAGDARRDVEISNCAYADKKGITAQLSATNGSATASYTYKVTVKFTAPDGTPLATQTPSLPYVRPGRTDTADVATPYTPKPGASTTGAKCEITDVVRSIG</sequence>
<accession>A0A918TMV7</accession>
<evidence type="ECO:0000256" key="1">
    <source>
        <dbReference type="SAM" id="MobiDB-lite"/>
    </source>
</evidence>
<dbReference type="RefSeq" id="WP_190109908.1">
    <property type="nucleotide sequence ID" value="NZ_BMVB01000007.1"/>
</dbReference>
<feature type="compositionally biased region" description="Low complexity" evidence="1">
    <location>
        <begin position="26"/>
        <end position="38"/>
    </location>
</feature>
<feature type="signal peptide" evidence="2">
    <location>
        <begin position="1"/>
        <end position="20"/>
    </location>
</feature>
<evidence type="ECO:0000313" key="4">
    <source>
        <dbReference type="Proteomes" id="UP000646244"/>
    </source>
</evidence>
<dbReference type="PROSITE" id="PS51257">
    <property type="entry name" value="PROKAR_LIPOPROTEIN"/>
    <property type="match status" value="1"/>
</dbReference>
<organism evidence="3 4">
    <name type="scientific">Streptomyces cinnamoneus</name>
    <name type="common">Streptoverticillium cinnamoneum</name>
    <dbReference type="NCBI Taxonomy" id="53446"/>
    <lineage>
        <taxon>Bacteria</taxon>
        <taxon>Bacillati</taxon>
        <taxon>Actinomycetota</taxon>
        <taxon>Actinomycetes</taxon>
        <taxon>Kitasatosporales</taxon>
        <taxon>Streptomycetaceae</taxon>
        <taxon>Streptomyces</taxon>
        <taxon>Streptomyces cinnamoneus group</taxon>
    </lineage>
</organism>